<proteinExistence type="predicted"/>
<evidence type="ECO:0000313" key="1">
    <source>
        <dbReference type="EMBL" id="PRQ30327.1"/>
    </source>
</evidence>
<dbReference type="Gramene" id="PRQ30327">
    <property type="protein sequence ID" value="PRQ30327"/>
    <property type="gene ID" value="RchiOBHm_Chr5g0023381"/>
</dbReference>
<evidence type="ECO:0000313" key="2">
    <source>
        <dbReference type="Proteomes" id="UP000238479"/>
    </source>
</evidence>
<gene>
    <name evidence="1" type="ORF">RchiOBHm_Chr5g0023381</name>
</gene>
<organism evidence="1 2">
    <name type="scientific">Rosa chinensis</name>
    <name type="common">China rose</name>
    <dbReference type="NCBI Taxonomy" id="74649"/>
    <lineage>
        <taxon>Eukaryota</taxon>
        <taxon>Viridiplantae</taxon>
        <taxon>Streptophyta</taxon>
        <taxon>Embryophyta</taxon>
        <taxon>Tracheophyta</taxon>
        <taxon>Spermatophyta</taxon>
        <taxon>Magnoliopsida</taxon>
        <taxon>eudicotyledons</taxon>
        <taxon>Gunneridae</taxon>
        <taxon>Pentapetalae</taxon>
        <taxon>rosids</taxon>
        <taxon>fabids</taxon>
        <taxon>Rosales</taxon>
        <taxon>Rosaceae</taxon>
        <taxon>Rosoideae</taxon>
        <taxon>Rosoideae incertae sedis</taxon>
        <taxon>Rosa</taxon>
    </lineage>
</organism>
<dbReference type="Proteomes" id="UP000238479">
    <property type="component" value="Chromosome 5"/>
</dbReference>
<accession>A0A2P6Q832</accession>
<dbReference type="STRING" id="74649.A0A2P6Q832"/>
<comment type="caution">
    <text evidence="1">The sequence shown here is derived from an EMBL/GenBank/DDBJ whole genome shotgun (WGS) entry which is preliminary data.</text>
</comment>
<dbReference type="AlphaFoldDB" id="A0A2P6Q832"/>
<sequence>MTICEILHSIDDFMVAHSQELPGFTQPGSYSVKMKMYDGMKQELTCIALRF</sequence>
<protein>
    <submittedName>
        <fullName evidence="1">Uncharacterized protein</fullName>
    </submittedName>
</protein>
<dbReference type="EMBL" id="PDCK01000043">
    <property type="protein sequence ID" value="PRQ30327.1"/>
    <property type="molecule type" value="Genomic_DNA"/>
</dbReference>
<name>A0A2P6Q832_ROSCH</name>
<reference evidence="1 2" key="1">
    <citation type="journal article" date="2018" name="Nat. Genet.">
        <title>The Rosa genome provides new insights in the design of modern roses.</title>
        <authorList>
            <person name="Bendahmane M."/>
        </authorList>
    </citation>
    <scope>NUCLEOTIDE SEQUENCE [LARGE SCALE GENOMIC DNA]</scope>
    <source>
        <strain evidence="2">cv. Old Blush</strain>
    </source>
</reference>
<keyword evidence="2" id="KW-1185">Reference proteome</keyword>